<feature type="transmembrane region" description="Helical" evidence="7">
    <location>
        <begin position="211"/>
        <end position="238"/>
    </location>
</feature>
<dbReference type="GO" id="GO:0005886">
    <property type="term" value="C:plasma membrane"/>
    <property type="evidence" value="ECO:0007669"/>
    <property type="project" value="UniProtKB-SubCell"/>
</dbReference>
<dbReference type="STRING" id="69.GLE_0307"/>
<evidence type="ECO:0000256" key="5">
    <source>
        <dbReference type="ARBA" id="ARBA00023136"/>
    </source>
</evidence>
<keyword evidence="5 7" id="KW-0472">Membrane</keyword>
<reference evidence="8 9" key="1">
    <citation type="submission" date="2015-11" db="EMBL/GenBank/DDBJ databases">
        <title>Genome sequences of Lysobacter enzymogenes strain C3 and Lysobacter antibioticus ATCC 29479.</title>
        <authorList>
            <person name="Kobayashi D.Y."/>
        </authorList>
    </citation>
    <scope>NUCLEOTIDE SEQUENCE [LARGE SCALE GENOMIC DNA]</scope>
    <source>
        <strain evidence="8 9">C3</strain>
    </source>
</reference>
<feature type="transmembrane region" description="Helical" evidence="7">
    <location>
        <begin position="321"/>
        <end position="339"/>
    </location>
</feature>
<dbReference type="PATRIC" id="fig|69.6.peg.304"/>
<evidence type="ECO:0000256" key="2">
    <source>
        <dbReference type="ARBA" id="ARBA00022475"/>
    </source>
</evidence>
<keyword evidence="3 7" id="KW-0812">Transmembrane</keyword>
<dbReference type="PANTHER" id="PTHR30213:SF1">
    <property type="entry name" value="INNER MEMBRANE PROTEIN YHJD"/>
    <property type="match status" value="1"/>
</dbReference>
<evidence type="ECO:0000256" key="4">
    <source>
        <dbReference type="ARBA" id="ARBA00022989"/>
    </source>
</evidence>
<evidence type="ECO:0000256" key="7">
    <source>
        <dbReference type="SAM" id="Phobius"/>
    </source>
</evidence>
<keyword evidence="8" id="KW-0378">Hydrolase</keyword>
<dbReference type="EC" id="3.1.-.-" evidence="8"/>
<feature type="transmembrane region" description="Helical" evidence="7">
    <location>
        <begin position="279"/>
        <end position="301"/>
    </location>
</feature>
<name>A0A0S2DB29_LYSEN</name>
<accession>A0A0S2DB29</accession>
<evidence type="ECO:0000313" key="9">
    <source>
        <dbReference type="Proteomes" id="UP000061569"/>
    </source>
</evidence>
<evidence type="ECO:0000256" key="1">
    <source>
        <dbReference type="ARBA" id="ARBA00004651"/>
    </source>
</evidence>
<dbReference type="AlphaFoldDB" id="A0A0S2DB29"/>
<sequence length="361" mass="38261">MPSTDPRRPDDALPRSAAAGTGRPMPGSDAQADARETIATAEPAPAPLPPSPGDAGGRSAAAGLAHDAMQRVHSLQARLEQSWPGKFVQRFVDYDILALAAALSFYTLLSLAPLVLMVLWLSTALYPSAQEEFFRQMGLLAGNEVENTARLIVANAQHRPGTGSMAAMLGTLALLVGASAVFGQLQAALNRVFRSDAKRLGGLAVWLRKRLLSFGMVISVGFLLVVSMAAQAALQLLIAYVPDLLPAFAAGFSFLLYAAVFAAMYRWLPDRPVTRRRALFGGALTAGMFMLGRSAIGLYLGQASLGTAYGPAGGLVVMLVWMYYCAVVFLVGALITAMLDEHARVRRRLADERAAAGLDAG</sequence>
<evidence type="ECO:0000256" key="3">
    <source>
        <dbReference type="ARBA" id="ARBA00022692"/>
    </source>
</evidence>
<feature type="compositionally biased region" description="Basic and acidic residues" evidence="6">
    <location>
        <begin position="1"/>
        <end position="13"/>
    </location>
</feature>
<protein>
    <submittedName>
        <fullName evidence="8">Ribonuclease BN</fullName>
        <ecNumber evidence="8">3.1.-.-</ecNumber>
    </submittedName>
</protein>
<dbReference type="EMBL" id="CP013140">
    <property type="protein sequence ID" value="ALN55665.1"/>
    <property type="molecule type" value="Genomic_DNA"/>
</dbReference>
<feature type="transmembrane region" description="Helical" evidence="7">
    <location>
        <begin position="165"/>
        <end position="190"/>
    </location>
</feature>
<feature type="transmembrane region" description="Helical" evidence="7">
    <location>
        <begin position="244"/>
        <end position="267"/>
    </location>
</feature>
<dbReference type="InterPro" id="IPR017039">
    <property type="entry name" value="Virul_fac_BrkB"/>
</dbReference>
<keyword evidence="4 7" id="KW-1133">Transmembrane helix</keyword>
<dbReference type="Pfam" id="PF03631">
    <property type="entry name" value="Virul_fac_BrkB"/>
    <property type="match status" value="1"/>
</dbReference>
<feature type="transmembrane region" description="Helical" evidence="7">
    <location>
        <begin position="96"/>
        <end position="121"/>
    </location>
</feature>
<evidence type="ECO:0000256" key="6">
    <source>
        <dbReference type="SAM" id="MobiDB-lite"/>
    </source>
</evidence>
<keyword evidence="2" id="KW-1003">Cell membrane</keyword>
<organism evidence="8 9">
    <name type="scientific">Lysobacter enzymogenes</name>
    <dbReference type="NCBI Taxonomy" id="69"/>
    <lineage>
        <taxon>Bacteria</taxon>
        <taxon>Pseudomonadati</taxon>
        <taxon>Pseudomonadota</taxon>
        <taxon>Gammaproteobacteria</taxon>
        <taxon>Lysobacterales</taxon>
        <taxon>Lysobacteraceae</taxon>
        <taxon>Lysobacter</taxon>
    </lineage>
</organism>
<evidence type="ECO:0000313" key="8">
    <source>
        <dbReference type="EMBL" id="ALN55665.1"/>
    </source>
</evidence>
<dbReference type="KEGG" id="lez:GLE_0307"/>
<proteinExistence type="predicted"/>
<gene>
    <name evidence="8" type="primary">rbn</name>
    <name evidence="8" type="ORF">GLE_0307</name>
</gene>
<feature type="region of interest" description="Disordered" evidence="6">
    <location>
        <begin position="1"/>
        <end position="61"/>
    </location>
</feature>
<dbReference type="GO" id="GO:0016787">
    <property type="term" value="F:hydrolase activity"/>
    <property type="evidence" value="ECO:0007669"/>
    <property type="project" value="UniProtKB-KW"/>
</dbReference>
<dbReference type="NCBIfam" id="TIGR00765">
    <property type="entry name" value="yihY_not_rbn"/>
    <property type="match status" value="1"/>
</dbReference>
<dbReference type="PANTHER" id="PTHR30213">
    <property type="entry name" value="INNER MEMBRANE PROTEIN YHJD"/>
    <property type="match status" value="1"/>
</dbReference>
<comment type="subcellular location">
    <subcellularLocation>
        <location evidence="1">Cell membrane</location>
        <topology evidence="1">Multi-pass membrane protein</topology>
    </subcellularLocation>
</comment>
<dbReference type="Proteomes" id="UP000061569">
    <property type="component" value="Chromosome"/>
</dbReference>